<dbReference type="AlphaFoldDB" id="A0A645ABL3"/>
<organism evidence="1">
    <name type="scientific">bioreactor metagenome</name>
    <dbReference type="NCBI Taxonomy" id="1076179"/>
    <lineage>
        <taxon>unclassified sequences</taxon>
        <taxon>metagenomes</taxon>
        <taxon>ecological metagenomes</taxon>
    </lineage>
</organism>
<evidence type="ECO:0000313" key="1">
    <source>
        <dbReference type="EMBL" id="MPM47074.1"/>
    </source>
</evidence>
<gene>
    <name evidence="1" type="ORF">SDC9_93782</name>
</gene>
<reference evidence="1" key="1">
    <citation type="submission" date="2019-08" db="EMBL/GenBank/DDBJ databases">
        <authorList>
            <person name="Kucharzyk K."/>
            <person name="Murdoch R.W."/>
            <person name="Higgins S."/>
            <person name="Loffler F."/>
        </authorList>
    </citation>
    <scope>NUCLEOTIDE SEQUENCE</scope>
</reference>
<protein>
    <submittedName>
        <fullName evidence="1">Uncharacterized protein</fullName>
    </submittedName>
</protein>
<dbReference type="EMBL" id="VSSQ01011530">
    <property type="protein sequence ID" value="MPM47074.1"/>
    <property type="molecule type" value="Genomic_DNA"/>
</dbReference>
<comment type="caution">
    <text evidence="1">The sequence shown here is derived from an EMBL/GenBank/DDBJ whole genome shotgun (WGS) entry which is preliminary data.</text>
</comment>
<name>A0A645ABL3_9ZZZZ</name>
<sequence>MDIQHTLVDAKEELGLGCIVDRKLGPDRFSLIIIEVLTSIDTLEDRTDGRTLDDFLEP</sequence>
<accession>A0A645ABL3</accession>
<proteinExistence type="predicted"/>